<keyword evidence="2" id="KW-0812">Transmembrane</keyword>
<feature type="transmembrane region" description="Helical" evidence="2">
    <location>
        <begin position="66"/>
        <end position="85"/>
    </location>
</feature>
<feature type="compositionally biased region" description="Polar residues" evidence="1">
    <location>
        <begin position="172"/>
        <end position="193"/>
    </location>
</feature>
<organism evidence="3 4">
    <name type="scientific">Dendroctonus ponderosae</name>
    <name type="common">Mountain pine beetle</name>
    <dbReference type="NCBI Taxonomy" id="77166"/>
    <lineage>
        <taxon>Eukaryota</taxon>
        <taxon>Metazoa</taxon>
        <taxon>Ecdysozoa</taxon>
        <taxon>Arthropoda</taxon>
        <taxon>Hexapoda</taxon>
        <taxon>Insecta</taxon>
        <taxon>Pterygota</taxon>
        <taxon>Neoptera</taxon>
        <taxon>Endopterygota</taxon>
        <taxon>Coleoptera</taxon>
        <taxon>Polyphaga</taxon>
        <taxon>Cucujiformia</taxon>
        <taxon>Curculionidae</taxon>
        <taxon>Scolytinae</taxon>
        <taxon>Dendroctonus</taxon>
    </lineage>
</organism>
<accession>A0AAR5PPA2</accession>
<evidence type="ECO:0000313" key="3">
    <source>
        <dbReference type="EnsemblMetazoa" id="XP_019762848.1"/>
    </source>
</evidence>
<evidence type="ECO:0008006" key="5">
    <source>
        <dbReference type="Google" id="ProtNLM"/>
    </source>
</evidence>
<dbReference type="Proteomes" id="UP000019118">
    <property type="component" value="Unassembled WGS sequence"/>
</dbReference>
<keyword evidence="4" id="KW-1185">Reference proteome</keyword>
<dbReference type="AlphaFoldDB" id="A0AAR5PPA2"/>
<keyword evidence="2" id="KW-1133">Transmembrane helix</keyword>
<proteinExistence type="predicted"/>
<dbReference type="KEGG" id="dpa:109539510"/>
<feature type="region of interest" description="Disordered" evidence="1">
    <location>
        <begin position="169"/>
        <end position="193"/>
    </location>
</feature>
<dbReference type="GeneID" id="109539510"/>
<keyword evidence="2" id="KW-0472">Membrane</keyword>
<name>A0AAR5PPA2_DENPD</name>
<sequence>MDSIGRLHSKFIIALVEASKLFPDSFSSIVPTVLFLGPLFALLYVQFRCTSNALYGWKTKICWDVIFHWLLFYISRVWFIFLSLCKLGVKYLDAAIQKRSIGPEVYYNTLICHCCVFLLVLTVSLLPCLILYLRHYSQREMPNFLMWVGEDPWIRSEIGISGHYLERPPRSDTYSPSKHNASYRSGRSSSVDTSAFLQKPSSLLRTCKSAVSVKKSNEEIVG</sequence>
<feature type="transmembrane region" description="Helical" evidence="2">
    <location>
        <begin position="25"/>
        <end position="45"/>
    </location>
</feature>
<evidence type="ECO:0000256" key="1">
    <source>
        <dbReference type="SAM" id="MobiDB-lite"/>
    </source>
</evidence>
<evidence type="ECO:0000256" key="2">
    <source>
        <dbReference type="SAM" id="Phobius"/>
    </source>
</evidence>
<protein>
    <recommendedName>
        <fullName evidence="5">CSC1/OSCA1-like 7TM region domain-containing protein</fullName>
    </recommendedName>
</protein>
<feature type="transmembrane region" description="Helical" evidence="2">
    <location>
        <begin position="105"/>
        <end position="133"/>
    </location>
</feature>
<reference evidence="4" key="1">
    <citation type="journal article" date="2013" name="Genome Biol.">
        <title>Draft genome of the mountain pine beetle, Dendroctonus ponderosae Hopkins, a major forest pest.</title>
        <authorList>
            <person name="Keeling C.I."/>
            <person name="Yuen M.M."/>
            <person name="Liao N.Y."/>
            <person name="Docking T.R."/>
            <person name="Chan S.K."/>
            <person name="Taylor G.A."/>
            <person name="Palmquist D.L."/>
            <person name="Jackman S.D."/>
            <person name="Nguyen A."/>
            <person name="Li M."/>
            <person name="Henderson H."/>
            <person name="Janes J.K."/>
            <person name="Zhao Y."/>
            <person name="Pandoh P."/>
            <person name="Moore R."/>
            <person name="Sperling F.A."/>
            <person name="Huber D.P."/>
            <person name="Birol I."/>
            <person name="Jones S.J."/>
            <person name="Bohlmann J."/>
        </authorList>
    </citation>
    <scope>NUCLEOTIDE SEQUENCE</scope>
</reference>
<reference evidence="3" key="2">
    <citation type="submission" date="2024-08" db="UniProtKB">
        <authorList>
            <consortium name="EnsemblMetazoa"/>
        </authorList>
    </citation>
    <scope>IDENTIFICATION</scope>
</reference>
<dbReference type="EnsemblMetazoa" id="XM_019907289.1">
    <property type="protein sequence ID" value="XP_019762848.1"/>
    <property type="gene ID" value="LOC109539510"/>
</dbReference>
<evidence type="ECO:0000313" key="4">
    <source>
        <dbReference type="Proteomes" id="UP000019118"/>
    </source>
</evidence>